<organism evidence="4 5">
    <name type="scientific">Ignelater luminosus</name>
    <name type="common">Cucubano</name>
    <name type="synonym">Pyrophorus luminosus</name>
    <dbReference type="NCBI Taxonomy" id="2038154"/>
    <lineage>
        <taxon>Eukaryota</taxon>
        <taxon>Metazoa</taxon>
        <taxon>Ecdysozoa</taxon>
        <taxon>Arthropoda</taxon>
        <taxon>Hexapoda</taxon>
        <taxon>Insecta</taxon>
        <taxon>Pterygota</taxon>
        <taxon>Neoptera</taxon>
        <taxon>Endopterygota</taxon>
        <taxon>Coleoptera</taxon>
        <taxon>Polyphaga</taxon>
        <taxon>Elateriformia</taxon>
        <taxon>Elateroidea</taxon>
        <taxon>Elateridae</taxon>
        <taxon>Agrypninae</taxon>
        <taxon>Pyrophorini</taxon>
        <taxon>Ignelater</taxon>
    </lineage>
</organism>
<keyword evidence="5" id="KW-1185">Reference proteome</keyword>
<reference evidence="4" key="1">
    <citation type="submission" date="2019-08" db="EMBL/GenBank/DDBJ databases">
        <title>The genome of the North American firefly Photinus pyralis.</title>
        <authorList>
            <consortium name="Photinus pyralis genome working group"/>
            <person name="Fallon T.R."/>
            <person name="Sander Lower S.E."/>
            <person name="Weng J.-K."/>
        </authorList>
    </citation>
    <scope>NUCLEOTIDE SEQUENCE</scope>
    <source>
        <strain evidence="4">TRF0915ILg1</strain>
        <tissue evidence="4">Whole body</tissue>
    </source>
</reference>
<sequence>MEVILELFFENFSQLERNALHARYKRRAMSEYFNTLIEGCCRGEECDSQKTCRDAIIAILRYHEKSMKTNGSVCMMGKCHNVLYVAVRLCYDWQLKDTPTVAAVLDHIYLCEKTFERIWVGALFGIRAPYFVAGWKSDFDDQEENFRAAIYFLDHATNAGSEYVNDNGEIIRFIDVPIESCGKATPLKVAIQLGLSDKLHILLRFGAQYDGVILESLLDNLNSNNRKYPYNLVNCLQFLLRTSPSIYDNNREVNKEGKREILERFPYLIEDCIIPIKRCGIEPPELKHLCRCCIRQNLWQNYQLPNGIRMLPVPESLHKYLDLLAD</sequence>
<dbReference type="SUPFAM" id="SSF158235">
    <property type="entry name" value="SOCS box-like"/>
    <property type="match status" value="1"/>
</dbReference>
<evidence type="ECO:0000256" key="2">
    <source>
        <dbReference type="ARBA" id="ARBA00023043"/>
    </source>
</evidence>
<name>A0A8K0CT25_IGNLU</name>
<dbReference type="InterPro" id="IPR039147">
    <property type="entry name" value="ASB17"/>
</dbReference>
<dbReference type="SMART" id="SM00969">
    <property type="entry name" value="SOCS_box"/>
    <property type="match status" value="1"/>
</dbReference>
<dbReference type="PANTHER" id="PTHR20966:SF2">
    <property type="entry name" value="ANKYRIN REPEAT AND SOCS BOX PROTEIN 17"/>
    <property type="match status" value="1"/>
</dbReference>
<evidence type="ECO:0000313" key="4">
    <source>
        <dbReference type="EMBL" id="KAF2890756.1"/>
    </source>
</evidence>
<dbReference type="InterPro" id="IPR036036">
    <property type="entry name" value="SOCS_box-like_dom_sf"/>
</dbReference>
<dbReference type="PROSITE" id="PS50225">
    <property type="entry name" value="SOCS"/>
    <property type="match status" value="1"/>
</dbReference>
<keyword evidence="2" id="KW-0040">ANK repeat</keyword>
<gene>
    <name evidence="4" type="ORF">ILUMI_15417</name>
</gene>
<comment type="caution">
    <text evidence="4">The sequence shown here is derived from an EMBL/GenBank/DDBJ whole genome shotgun (WGS) entry which is preliminary data.</text>
</comment>
<dbReference type="GO" id="GO:0035556">
    <property type="term" value="P:intracellular signal transduction"/>
    <property type="evidence" value="ECO:0007669"/>
    <property type="project" value="InterPro"/>
</dbReference>
<dbReference type="EMBL" id="VTPC01046918">
    <property type="protein sequence ID" value="KAF2890756.1"/>
    <property type="molecule type" value="Genomic_DNA"/>
</dbReference>
<dbReference type="PANTHER" id="PTHR20966">
    <property type="entry name" value="ANKYRIN REPEAT AND SOCS BOX PROTEIN 17"/>
    <property type="match status" value="1"/>
</dbReference>
<feature type="domain" description="SOCS box" evidence="3">
    <location>
        <begin position="282"/>
        <end position="322"/>
    </location>
</feature>
<protein>
    <recommendedName>
        <fullName evidence="3">SOCS box domain-containing protein</fullName>
    </recommendedName>
</protein>
<proteinExistence type="predicted"/>
<evidence type="ECO:0000259" key="3">
    <source>
        <dbReference type="PROSITE" id="PS50225"/>
    </source>
</evidence>
<evidence type="ECO:0000256" key="1">
    <source>
        <dbReference type="ARBA" id="ARBA00022786"/>
    </source>
</evidence>
<keyword evidence="1" id="KW-0833">Ubl conjugation pathway</keyword>
<dbReference type="Proteomes" id="UP000801492">
    <property type="component" value="Unassembled WGS sequence"/>
</dbReference>
<dbReference type="AlphaFoldDB" id="A0A8K0CT25"/>
<dbReference type="CDD" id="cd03716">
    <property type="entry name" value="SOCS_ASB_like"/>
    <property type="match status" value="1"/>
</dbReference>
<evidence type="ECO:0000313" key="5">
    <source>
        <dbReference type="Proteomes" id="UP000801492"/>
    </source>
</evidence>
<dbReference type="InterPro" id="IPR001496">
    <property type="entry name" value="SOCS_box"/>
</dbReference>
<accession>A0A8K0CT25</accession>
<dbReference type="Pfam" id="PF07525">
    <property type="entry name" value="SOCS_box"/>
    <property type="match status" value="1"/>
</dbReference>
<dbReference type="Gene3D" id="1.10.750.20">
    <property type="entry name" value="SOCS box"/>
    <property type="match status" value="1"/>
</dbReference>
<dbReference type="OrthoDB" id="6419934at2759"/>